<keyword evidence="3" id="KW-0732">Signal</keyword>
<dbReference type="Proteomes" id="UP001628091">
    <property type="component" value="Unassembled WGS sequence"/>
</dbReference>
<keyword evidence="7" id="KW-1185">Reference proteome</keyword>
<organism evidence="6 7">
    <name type="scientific">Phyllobacterium phragmitis</name>
    <dbReference type="NCBI Taxonomy" id="2670329"/>
    <lineage>
        <taxon>Bacteria</taxon>
        <taxon>Pseudomonadati</taxon>
        <taxon>Pseudomonadota</taxon>
        <taxon>Alphaproteobacteria</taxon>
        <taxon>Hyphomicrobiales</taxon>
        <taxon>Phyllobacteriaceae</taxon>
        <taxon>Phyllobacterium</taxon>
    </lineage>
</organism>
<evidence type="ECO:0000256" key="2">
    <source>
        <dbReference type="SAM" id="Coils"/>
    </source>
</evidence>
<dbReference type="InterPro" id="IPR058792">
    <property type="entry name" value="Beta-barrel_RND_2"/>
</dbReference>
<dbReference type="NCBIfam" id="TIGR01730">
    <property type="entry name" value="RND_mfp"/>
    <property type="match status" value="1"/>
</dbReference>
<dbReference type="Pfam" id="PF25954">
    <property type="entry name" value="Beta-barrel_RND_2"/>
    <property type="match status" value="1"/>
</dbReference>
<evidence type="ECO:0000313" key="7">
    <source>
        <dbReference type="Proteomes" id="UP001628091"/>
    </source>
</evidence>
<evidence type="ECO:0000313" key="6">
    <source>
        <dbReference type="EMBL" id="GAB1580089.1"/>
    </source>
</evidence>
<feature type="domain" description="CzcB-like C-terminal circularly permuted SH3-like" evidence="5">
    <location>
        <begin position="321"/>
        <end position="374"/>
    </location>
</feature>
<dbReference type="Gene3D" id="1.10.287.470">
    <property type="entry name" value="Helix hairpin bin"/>
    <property type="match status" value="1"/>
</dbReference>
<evidence type="ECO:0000256" key="1">
    <source>
        <dbReference type="ARBA" id="ARBA00009477"/>
    </source>
</evidence>
<dbReference type="RefSeq" id="WP_407863154.1">
    <property type="nucleotide sequence ID" value="NZ_BAAFZP010000001.1"/>
</dbReference>
<dbReference type="Gene3D" id="2.40.420.20">
    <property type="match status" value="1"/>
</dbReference>
<evidence type="ECO:0000259" key="5">
    <source>
        <dbReference type="Pfam" id="PF25975"/>
    </source>
</evidence>
<evidence type="ECO:0000259" key="4">
    <source>
        <dbReference type="Pfam" id="PF25954"/>
    </source>
</evidence>
<reference evidence="6 7" key="1">
    <citation type="submission" date="2024-10" db="EMBL/GenBank/DDBJ databases">
        <title>Isolation, draft genome sequencing and identification of Phyllobacterium sp. NSA23, isolated from leaf soil.</title>
        <authorList>
            <person name="Akita H."/>
        </authorList>
    </citation>
    <scope>NUCLEOTIDE SEQUENCE [LARGE SCALE GENOMIC DNA]</scope>
    <source>
        <strain evidence="6 7">NSA23</strain>
    </source>
</reference>
<feature type="coiled-coil region" evidence="2">
    <location>
        <begin position="168"/>
        <end position="202"/>
    </location>
</feature>
<feature type="signal peptide" evidence="3">
    <location>
        <begin position="1"/>
        <end position="35"/>
    </location>
</feature>
<dbReference type="PANTHER" id="PTHR30469:SF15">
    <property type="entry name" value="HLYD FAMILY OF SECRETION PROTEINS"/>
    <property type="match status" value="1"/>
</dbReference>
<dbReference type="InterPro" id="IPR006143">
    <property type="entry name" value="RND_pump_MFP"/>
</dbReference>
<dbReference type="SUPFAM" id="SSF111369">
    <property type="entry name" value="HlyD-like secretion proteins"/>
    <property type="match status" value="1"/>
</dbReference>
<name>A0ABQ0GTV0_9HYPH</name>
<dbReference type="Pfam" id="PF25975">
    <property type="entry name" value="CzcB_C"/>
    <property type="match status" value="1"/>
</dbReference>
<comment type="similarity">
    <text evidence="1">Belongs to the membrane fusion protein (MFP) (TC 8.A.1) family.</text>
</comment>
<dbReference type="InterPro" id="IPR058649">
    <property type="entry name" value="CzcB_C"/>
</dbReference>
<protein>
    <submittedName>
        <fullName evidence="6">Efflux RND transporter periplasmic adaptor subunit</fullName>
    </submittedName>
</protein>
<dbReference type="Gene3D" id="2.40.50.100">
    <property type="match status" value="1"/>
</dbReference>
<dbReference type="Gene3D" id="2.40.30.170">
    <property type="match status" value="1"/>
</dbReference>
<feature type="chain" id="PRO_5046617503" evidence="3">
    <location>
        <begin position="36"/>
        <end position="414"/>
    </location>
</feature>
<dbReference type="PANTHER" id="PTHR30469">
    <property type="entry name" value="MULTIDRUG RESISTANCE PROTEIN MDTA"/>
    <property type="match status" value="1"/>
</dbReference>
<proteinExistence type="inferred from homology"/>
<accession>A0ABQ0GTV0</accession>
<gene>
    <name evidence="6" type="ORF">PPNSA23_00320</name>
</gene>
<dbReference type="EMBL" id="BAAFZP010000001">
    <property type="protein sequence ID" value="GAB1580089.1"/>
    <property type="molecule type" value="Genomic_DNA"/>
</dbReference>
<comment type="caution">
    <text evidence="6">The sequence shown here is derived from an EMBL/GenBank/DDBJ whole genome shotgun (WGS) entry which is preliminary data.</text>
</comment>
<evidence type="ECO:0000256" key="3">
    <source>
        <dbReference type="SAM" id="SignalP"/>
    </source>
</evidence>
<keyword evidence="2" id="KW-0175">Coiled coil</keyword>
<feature type="domain" description="CusB-like beta-barrel" evidence="4">
    <location>
        <begin position="244"/>
        <end position="310"/>
    </location>
</feature>
<sequence>MSINAWLKPLCPPWRAVRCGIIAALLATLVPVAQARQQMPVTVTVAKRGDITQRISVVGTLAAREEVQVHPSATGREIQHILLEVGQRVEQGQPLALFDKTDALLALDKNAVSALRARAAVAVEAGKVDVALVAEREARRKLERSQALQAKGIVSEQVLDDNRNAYDRAIAETALARQSLALAQAEEQLITQERKEIELTIERSTLRAPASGLILDRNARLGVMTSNSGDPLFRIAKDGKIEFVAEVTETNFVRLREGMRAQIAVPGREEPVAGTLRLNAAQLDPKTRSGTVRVALDESEGLIPGVFARGVIDMSTRTNVLLPATAVRSMRGSHSVYVVRDDVVEARSVRVGARQDDIVEILAGVEDGEMIVLKAGGFLKDQDRVAPVVISAEGDPQREVSQTVSFDRSEGMAR</sequence>